<name>A0AB39BV45_9BACI</name>
<dbReference type="GO" id="GO:0016887">
    <property type="term" value="F:ATP hydrolysis activity"/>
    <property type="evidence" value="ECO:0007669"/>
    <property type="project" value="InterPro"/>
</dbReference>
<reference evidence="3" key="1">
    <citation type="submission" date="2024-07" db="EMBL/GenBank/DDBJ databases">
        <title>Identification and characteristics of an arsenic-resistant bacterial isolate, which belongs to a novel species.</title>
        <authorList>
            <person name="Juszczyk A."/>
            <person name="Kowalczyk A."/>
            <person name="Was K."/>
            <person name="Kosowicz W."/>
            <person name="Budzyn A."/>
            <person name="Latowski D."/>
        </authorList>
    </citation>
    <scope>NUCLEOTIDE SEQUENCE</scope>
    <source>
        <strain evidence="3">As8PL</strain>
    </source>
</reference>
<protein>
    <submittedName>
        <fullName evidence="3">AAA family ATPase</fullName>
    </submittedName>
</protein>
<dbReference type="EMBL" id="CP162551">
    <property type="protein sequence ID" value="XDI37885.1"/>
    <property type="molecule type" value="Genomic_DNA"/>
</dbReference>
<feature type="domain" description="Rad50/SbcC-type AAA" evidence="2">
    <location>
        <begin position="68"/>
        <end position="357"/>
    </location>
</feature>
<dbReference type="Pfam" id="PF13476">
    <property type="entry name" value="AAA_23"/>
    <property type="match status" value="1"/>
</dbReference>
<evidence type="ECO:0000256" key="1">
    <source>
        <dbReference type="SAM" id="Coils"/>
    </source>
</evidence>
<dbReference type="InterPro" id="IPR027417">
    <property type="entry name" value="P-loop_NTPase"/>
</dbReference>
<dbReference type="Gene3D" id="3.40.50.300">
    <property type="entry name" value="P-loop containing nucleotide triphosphate hydrolases"/>
    <property type="match status" value="1"/>
</dbReference>
<feature type="coiled-coil region" evidence="1">
    <location>
        <begin position="399"/>
        <end position="433"/>
    </location>
</feature>
<keyword evidence="1" id="KW-0175">Coiled coil</keyword>
<dbReference type="SUPFAM" id="SSF52540">
    <property type="entry name" value="P-loop containing nucleoside triphosphate hydrolases"/>
    <property type="match status" value="1"/>
</dbReference>
<dbReference type="RefSeq" id="WP_368505212.1">
    <property type="nucleotide sequence ID" value="NZ_CP162551.1"/>
</dbReference>
<dbReference type="AlphaFoldDB" id="A0AB39BV45"/>
<evidence type="ECO:0000313" key="3">
    <source>
        <dbReference type="EMBL" id="XDI37885.1"/>
    </source>
</evidence>
<sequence>MFYFGDFVDYLHNKYSDKFTYEEIKNIVSLDEYEKDSPHSLGKSLVINKLKIQGIKNNDEIIDYEKGFDKGVNVIFADNSKGKSSIFKIIKFAITGDKSSIKNDVLRWLHIIFLEFSIGNVTYTTYINLTGKRTISGLYRTNLENLITHFDQKLPLESHLIHFEANTEIYFKENMENFFFDEFSYYSLKWTSGNKHTIDLIENKTSWKTYYKSIYLESKDYNVLFISEDFGGQGKKILEMLLGLQLTSAINSLKISRDQFENKLQKQEFVLNSKETPINDTELKSKLFKINNEIDALKQYQIKSFQKSYSIKQYNELVDQIKYFDDEINSLNIHKEEIAKQKNQLTKQINRLEEEIEFGMFFSNLEVKICPRCDHDIEPERKSIEKNEDRCMLCESEMSDIDEDQKEMMEHKLKELNEQLGKLNEGFELLVKESLYKEKEKDVKMRELESMENVFNTVNFAEEDIESLGNLIEEKLALEIKIKDLNKQDDDFTPDNIRNTIDVLNSAIGHLNSIRHRMSESILKSFKTLILNQLNTFGLVSVTDVIINENLDIQYLQNGELTKFNELNEGEQLRAKIAFFISLIQLDIKYSVGRHPRLLIIDSPGKEEVISKDLEGLSSLFKQLEENFGNQLQIIIGTALEPLKNASIVEKVDSREPGESVF</sequence>
<organism evidence="3">
    <name type="scientific">Alkalihalophilus sp. As8PL</name>
    <dbReference type="NCBI Taxonomy" id="3237103"/>
    <lineage>
        <taxon>Bacteria</taxon>
        <taxon>Bacillati</taxon>
        <taxon>Bacillota</taxon>
        <taxon>Bacilli</taxon>
        <taxon>Bacillales</taxon>
        <taxon>Bacillaceae</taxon>
        <taxon>Alkalihalophilus</taxon>
    </lineage>
</organism>
<accession>A0AB39BV45</accession>
<feature type="coiled-coil region" evidence="1">
    <location>
        <begin position="328"/>
        <end position="355"/>
    </location>
</feature>
<evidence type="ECO:0000259" key="2">
    <source>
        <dbReference type="Pfam" id="PF13476"/>
    </source>
</evidence>
<dbReference type="GO" id="GO:0006302">
    <property type="term" value="P:double-strand break repair"/>
    <property type="evidence" value="ECO:0007669"/>
    <property type="project" value="InterPro"/>
</dbReference>
<dbReference type="InterPro" id="IPR038729">
    <property type="entry name" value="Rad50/SbcC_AAA"/>
</dbReference>
<proteinExistence type="predicted"/>
<gene>
    <name evidence="3" type="ORF">AB3N04_06110</name>
</gene>